<gene>
    <name evidence="2" type="ORF">OUZ56_004618</name>
</gene>
<dbReference type="EMBL" id="JAOYFB010000001">
    <property type="protein sequence ID" value="KAK4002817.1"/>
    <property type="molecule type" value="Genomic_DNA"/>
</dbReference>
<sequence>MSPRLQSKTLCKEKTVEADTYYSLSNSKRIILPNSKKGNAFRIRRERVKKSGDNAEDWTERRKSDPQDKEKHLGNEL</sequence>
<dbReference type="Proteomes" id="UP001234178">
    <property type="component" value="Unassembled WGS sequence"/>
</dbReference>
<proteinExistence type="predicted"/>
<evidence type="ECO:0000313" key="3">
    <source>
        <dbReference type="Proteomes" id="UP001234178"/>
    </source>
</evidence>
<comment type="caution">
    <text evidence="2">The sequence shown here is derived from an EMBL/GenBank/DDBJ whole genome shotgun (WGS) entry which is preliminary data.</text>
</comment>
<feature type="compositionally biased region" description="Basic and acidic residues" evidence="1">
    <location>
        <begin position="49"/>
        <end position="77"/>
    </location>
</feature>
<keyword evidence="3" id="KW-1185">Reference proteome</keyword>
<name>A0ABQ9YQE3_9CRUS</name>
<accession>A0ABQ9YQE3</accession>
<evidence type="ECO:0000256" key="1">
    <source>
        <dbReference type="SAM" id="MobiDB-lite"/>
    </source>
</evidence>
<feature type="region of interest" description="Disordered" evidence="1">
    <location>
        <begin position="42"/>
        <end position="77"/>
    </location>
</feature>
<evidence type="ECO:0000313" key="2">
    <source>
        <dbReference type="EMBL" id="KAK4002817.1"/>
    </source>
</evidence>
<protein>
    <submittedName>
        <fullName evidence="2">Uncharacterized protein</fullName>
    </submittedName>
</protein>
<organism evidence="2 3">
    <name type="scientific">Daphnia magna</name>
    <dbReference type="NCBI Taxonomy" id="35525"/>
    <lineage>
        <taxon>Eukaryota</taxon>
        <taxon>Metazoa</taxon>
        <taxon>Ecdysozoa</taxon>
        <taxon>Arthropoda</taxon>
        <taxon>Crustacea</taxon>
        <taxon>Branchiopoda</taxon>
        <taxon>Diplostraca</taxon>
        <taxon>Cladocera</taxon>
        <taxon>Anomopoda</taxon>
        <taxon>Daphniidae</taxon>
        <taxon>Daphnia</taxon>
    </lineage>
</organism>
<reference evidence="2 3" key="1">
    <citation type="journal article" date="2023" name="Nucleic Acids Res.">
        <title>The hologenome of Daphnia magna reveals possible DNA methylation and microbiome-mediated evolution of the host genome.</title>
        <authorList>
            <person name="Chaturvedi A."/>
            <person name="Li X."/>
            <person name="Dhandapani V."/>
            <person name="Marshall H."/>
            <person name="Kissane S."/>
            <person name="Cuenca-Cambronero M."/>
            <person name="Asole G."/>
            <person name="Calvet F."/>
            <person name="Ruiz-Romero M."/>
            <person name="Marangio P."/>
            <person name="Guigo R."/>
            <person name="Rago D."/>
            <person name="Mirbahai L."/>
            <person name="Eastwood N."/>
            <person name="Colbourne J.K."/>
            <person name="Zhou J."/>
            <person name="Mallon E."/>
            <person name="Orsini L."/>
        </authorList>
    </citation>
    <scope>NUCLEOTIDE SEQUENCE [LARGE SCALE GENOMIC DNA]</scope>
    <source>
        <strain evidence="2">LRV0_1</strain>
    </source>
</reference>